<evidence type="ECO:0000313" key="3">
    <source>
        <dbReference type="Proteomes" id="UP000811246"/>
    </source>
</evidence>
<evidence type="ECO:0000256" key="1">
    <source>
        <dbReference type="SAM" id="MobiDB-lite"/>
    </source>
</evidence>
<name>A0A922DD85_CARIL</name>
<dbReference type="EMBL" id="CM031838">
    <property type="protein sequence ID" value="KAG6679375.1"/>
    <property type="molecule type" value="Genomic_DNA"/>
</dbReference>
<gene>
    <name evidence="2" type="ORF">I3842_14G127900</name>
</gene>
<protein>
    <submittedName>
        <fullName evidence="2">Uncharacterized protein</fullName>
    </submittedName>
</protein>
<dbReference type="Proteomes" id="UP000811246">
    <property type="component" value="Chromosome 14"/>
</dbReference>
<proteinExistence type="predicted"/>
<organism evidence="2 3">
    <name type="scientific">Carya illinoinensis</name>
    <name type="common">Pecan</name>
    <dbReference type="NCBI Taxonomy" id="32201"/>
    <lineage>
        <taxon>Eukaryota</taxon>
        <taxon>Viridiplantae</taxon>
        <taxon>Streptophyta</taxon>
        <taxon>Embryophyta</taxon>
        <taxon>Tracheophyta</taxon>
        <taxon>Spermatophyta</taxon>
        <taxon>Magnoliopsida</taxon>
        <taxon>eudicotyledons</taxon>
        <taxon>Gunneridae</taxon>
        <taxon>Pentapetalae</taxon>
        <taxon>rosids</taxon>
        <taxon>fabids</taxon>
        <taxon>Fagales</taxon>
        <taxon>Juglandaceae</taxon>
        <taxon>Carya</taxon>
    </lineage>
</organism>
<sequence length="118" mass="12820">MGLFCRGSTAWFRTSPKPALAPPSNGPQPYPPKPGARKTLTAEGDKPKKQETRPIKLQQDRSERLAVVCTATPLSDLHPCERPHPTSAHPPAPPKASQKNFLCFPWVKQGTPPPVLPG</sequence>
<feature type="region of interest" description="Disordered" evidence="1">
    <location>
        <begin position="13"/>
        <end position="62"/>
    </location>
</feature>
<evidence type="ECO:0000313" key="2">
    <source>
        <dbReference type="EMBL" id="KAG6679375.1"/>
    </source>
</evidence>
<accession>A0A922DD85</accession>
<dbReference type="AlphaFoldDB" id="A0A922DD85"/>
<feature type="region of interest" description="Disordered" evidence="1">
    <location>
        <begin position="74"/>
        <end position="98"/>
    </location>
</feature>
<reference evidence="2" key="1">
    <citation type="submission" date="2021-01" db="EMBL/GenBank/DDBJ databases">
        <authorList>
            <person name="Lovell J.T."/>
            <person name="Bentley N."/>
            <person name="Bhattarai G."/>
            <person name="Jenkins J.W."/>
            <person name="Sreedasyam A."/>
            <person name="Alarcon Y."/>
            <person name="Bock C."/>
            <person name="Boston L."/>
            <person name="Carlson J."/>
            <person name="Cervantes K."/>
            <person name="Clermont K."/>
            <person name="Krom N."/>
            <person name="Kubenka K."/>
            <person name="Mamidi S."/>
            <person name="Mattison C."/>
            <person name="Monteros M."/>
            <person name="Pisani C."/>
            <person name="Plott C."/>
            <person name="Rajasekar S."/>
            <person name="Rhein H.S."/>
            <person name="Rohla C."/>
            <person name="Song M."/>
            <person name="Hilaire R.S."/>
            <person name="Shu S."/>
            <person name="Wells L."/>
            <person name="Wang X."/>
            <person name="Webber J."/>
            <person name="Heerema R.J."/>
            <person name="Klein P."/>
            <person name="Conner P."/>
            <person name="Grauke L."/>
            <person name="Grimwood J."/>
            <person name="Schmutz J."/>
            <person name="Randall J.J."/>
        </authorList>
    </citation>
    <scope>NUCLEOTIDE SEQUENCE</scope>
    <source>
        <tissue evidence="2">Leaf</tissue>
    </source>
</reference>
<feature type="compositionally biased region" description="Basic and acidic residues" evidence="1">
    <location>
        <begin position="43"/>
        <end position="62"/>
    </location>
</feature>
<comment type="caution">
    <text evidence="2">The sequence shown here is derived from an EMBL/GenBank/DDBJ whole genome shotgun (WGS) entry which is preliminary data.</text>
</comment>
<feature type="compositionally biased region" description="Pro residues" evidence="1">
    <location>
        <begin position="19"/>
        <end position="34"/>
    </location>
</feature>